<organism evidence="1 2">
    <name type="scientific">Simonsiella muelleri ATCC 29453</name>
    <dbReference type="NCBI Taxonomy" id="641147"/>
    <lineage>
        <taxon>Bacteria</taxon>
        <taxon>Pseudomonadati</taxon>
        <taxon>Pseudomonadota</taxon>
        <taxon>Betaproteobacteria</taxon>
        <taxon>Neisseriales</taxon>
        <taxon>Neisseriaceae</taxon>
        <taxon>Simonsiella</taxon>
    </lineage>
</organism>
<dbReference type="STRING" id="641147.HMPREF9021_00128"/>
<evidence type="ECO:0000313" key="1">
    <source>
        <dbReference type="EMBL" id="EFG31731.2"/>
    </source>
</evidence>
<dbReference type="RefSeq" id="WP_002641053.1">
    <property type="nucleotide sequence ID" value="NZ_CP019448.1"/>
</dbReference>
<name>V9H6H5_9NEIS</name>
<dbReference type="AlphaFoldDB" id="V9H6H5"/>
<dbReference type="Proteomes" id="UP000017813">
    <property type="component" value="Unassembled WGS sequence"/>
</dbReference>
<accession>V9H6H5</accession>
<evidence type="ECO:0008006" key="3">
    <source>
        <dbReference type="Google" id="ProtNLM"/>
    </source>
</evidence>
<comment type="caution">
    <text evidence="1">The sequence shown here is derived from an EMBL/GenBank/DDBJ whole genome shotgun (WGS) entry which is preliminary data.</text>
</comment>
<dbReference type="HOGENOM" id="CLU_170089_0_0_4"/>
<reference evidence="1 2" key="1">
    <citation type="submission" date="2010-03" db="EMBL/GenBank/DDBJ databases">
        <authorList>
            <consortium name="The Broad Institute Genome Sequencing Platform"/>
            <person name="Ward D."/>
            <person name="Earl A."/>
            <person name="Feldgarden M."/>
            <person name="Gevers D."/>
            <person name="Young S."/>
            <person name="Zeng Q."/>
            <person name="Koehrsen M."/>
            <person name="Alvarado L."/>
            <person name="Berlin A.M."/>
            <person name="Borenstein D."/>
            <person name="Chapman S.B."/>
            <person name="Chen Z."/>
            <person name="Engels R."/>
            <person name="Freedman E."/>
            <person name="Gellesch M."/>
            <person name="Goldberg J."/>
            <person name="Griggs A."/>
            <person name="Gujja S."/>
            <person name="Heilman E.R."/>
            <person name="Heiman D.I."/>
            <person name="Hepburn T.A."/>
            <person name="Howarth C."/>
            <person name="Jen D."/>
            <person name="Larson L."/>
            <person name="Mehta T."/>
            <person name="Park D."/>
            <person name="Pearson M."/>
            <person name="Richards J."/>
            <person name="Roberts A."/>
            <person name="Saif S."/>
            <person name="Shea T.D."/>
            <person name="Shenoy N."/>
            <person name="Sisk P."/>
            <person name="Stolte C."/>
            <person name="Sykes S.N."/>
            <person name="Walk T."/>
            <person name="White J."/>
            <person name="Yandava C."/>
            <person name="Izard J."/>
            <person name="Baranova O.V."/>
            <person name="Blanton J.M."/>
            <person name="Tanner A.C."/>
            <person name="Dewhirst F."/>
            <person name="Haas B."/>
            <person name="Nusbaum C."/>
            <person name="Birren B."/>
        </authorList>
    </citation>
    <scope>NUCLEOTIDE SEQUENCE [LARGE SCALE GENOMIC DNA]</scope>
    <source>
        <strain evidence="1 2">ATCC 29453</strain>
    </source>
</reference>
<proteinExistence type="predicted"/>
<dbReference type="eggNOG" id="ENOG503393Q">
    <property type="taxonomic scope" value="Bacteria"/>
</dbReference>
<protein>
    <recommendedName>
        <fullName evidence="3">Lipoprotein</fullName>
    </recommendedName>
</protein>
<sequence length="107" mass="11854">MNLKLFLPILLTTLTACQSISGSLKTVDVYRSDNARQCEKNSGITPETMRRDLGDIHVYQMRKDYLRGMMFPTVCGGATGSVNVYTIDGDKVQAAQARGFGVFQNKK</sequence>
<gene>
    <name evidence="1" type="ORF">HMPREF9021_00128</name>
</gene>
<reference evidence="1 2" key="2">
    <citation type="submission" date="2011-10" db="EMBL/GenBank/DDBJ databases">
        <title>The Genome Sequence of Simonsiella muelleri ATCC 29453.</title>
        <authorList>
            <consortium name="The Broad Institute Genome Sequencing Platform"/>
            <consortium name="The Broad Institute Genome Sequencing Center for Infectious Disease"/>
            <person name="Earl A."/>
            <person name="Ward D."/>
            <person name="Feldgarden M."/>
            <person name="Gevers D."/>
            <person name="Izard J."/>
            <person name="Baranova O.V."/>
            <person name="Blanton J.M."/>
            <person name="Tanner A.C."/>
            <person name="Dewhirst F."/>
            <person name="Young S.K."/>
            <person name="Zeng Q."/>
            <person name="Gargeya S."/>
            <person name="Fitzgerald M."/>
            <person name="Haas B."/>
            <person name="Abouelleil A."/>
            <person name="Alvarado L."/>
            <person name="Arachchi H.M."/>
            <person name="Berlin A."/>
            <person name="Brown A."/>
            <person name="Chapman S.B."/>
            <person name="Chen Z."/>
            <person name="Dunbar C."/>
            <person name="Freedman E."/>
            <person name="Gearin G."/>
            <person name="Goldberg J."/>
            <person name="Griggs A."/>
            <person name="Gujja S."/>
            <person name="Heiman D."/>
            <person name="Howarth C."/>
            <person name="Larson L."/>
            <person name="Lui A."/>
            <person name="MacDonald P.J.P."/>
            <person name="Montmayeur A."/>
            <person name="Murphy C."/>
            <person name="Neiman D."/>
            <person name="Pearson M."/>
            <person name="Priest M."/>
            <person name="Roberts A."/>
            <person name="Saif S."/>
            <person name="Shea T."/>
            <person name="Shenoy N."/>
            <person name="Sisk P."/>
            <person name="Stolte C."/>
            <person name="Sykes S."/>
            <person name="Wortman J."/>
            <person name="Nusbaum C."/>
            <person name="Birren B."/>
        </authorList>
    </citation>
    <scope>NUCLEOTIDE SEQUENCE [LARGE SCALE GENOMIC DNA]</scope>
    <source>
        <strain evidence="1 2">ATCC 29453</strain>
    </source>
</reference>
<evidence type="ECO:0000313" key="2">
    <source>
        <dbReference type="Proteomes" id="UP000017813"/>
    </source>
</evidence>
<dbReference type="PROSITE" id="PS51257">
    <property type="entry name" value="PROKAR_LIPOPROTEIN"/>
    <property type="match status" value="1"/>
</dbReference>
<keyword evidence="2" id="KW-1185">Reference proteome</keyword>
<dbReference type="EMBL" id="ADCY02000002">
    <property type="protein sequence ID" value="EFG31731.2"/>
    <property type="molecule type" value="Genomic_DNA"/>
</dbReference>
<dbReference type="KEGG" id="smur:BWP33_01940"/>